<dbReference type="Gene3D" id="2.60.40.290">
    <property type="match status" value="1"/>
</dbReference>
<evidence type="ECO:0000256" key="8">
    <source>
        <dbReference type="PIRSR" id="PIRSR625705-1"/>
    </source>
</evidence>
<dbReference type="PRINTS" id="PR00738">
    <property type="entry name" value="GLHYDRLASE20"/>
</dbReference>
<dbReference type="Pfam" id="PF13290">
    <property type="entry name" value="CHB_HEX_C_1"/>
    <property type="match status" value="1"/>
</dbReference>
<keyword evidence="5" id="KW-0326">Glycosidase</keyword>
<organism evidence="11 12">
    <name type="scientific">Pedobacter caeni</name>
    <dbReference type="NCBI Taxonomy" id="288992"/>
    <lineage>
        <taxon>Bacteria</taxon>
        <taxon>Pseudomonadati</taxon>
        <taxon>Bacteroidota</taxon>
        <taxon>Sphingobacteriia</taxon>
        <taxon>Sphingobacteriales</taxon>
        <taxon>Sphingobacteriaceae</taxon>
        <taxon>Pedobacter</taxon>
    </lineage>
</organism>
<dbReference type="GO" id="GO:0030203">
    <property type="term" value="P:glycosaminoglycan metabolic process"/>
    <property type="evidence" value="ECO:0007669"/>
    <property type="project" value="TreeGrafter"/>
</dbReference>
<dbReference type="Gene3D" id="3.20.20.80">
    <property type="entry name" value="Glycosidases"/>
    <property type="match status" value="1"/>
</dbReference>
<dbReference type="InterPro" id="IPR014756">
    <property type="entry name" value="Ig_E-set"/>
</dbReference>
<evidence type="ECO:0000256" key="1">
    <source>
        <dbReference type="ARBA" id="ARBA00001231"/>
    </source>
</evidence>
<dbReference type="InterPro" id="IPR025705">
    <property type="entry name" value="Beta_hexosaminidase_sua/sub"/>
</dbReference>
<feature type="signal peptide" evidence="9">
    <location>
        <begin position="1"/>
        <end position="28"/>
    </location>
</feature>
<dbReference type="InterPro" id="IPR017853">
    <property type="entry name" value="GH"/>
</dbReference>
<evidence type="ECO:0000259" key="10">
    <source>
        <dbReference type="SMART" id="SM01081"/>
    </source>
</evidence>
<dbReference type="SUPFAM" id="SSF55545">
    <property type="entry name" value="beta-N-acetylhexosaminidase-like domain"/>
    <property type="match status" value="1"/>
</dbReference>
<dbReference type="STRING" id="288992.SAMN04488522_101337"/>
<dbReference type="Pfam" id="PF03173">
    <property type="entry name" value="CHB_HEX"/>
    <property type="match status" value="1"/>
</dbReference>
<protein>
    <recommendedName>
        <fullName evidence="3">beta-N-acetylhexosaminidase</fullName>
        <ecNumber evidence="3">3.2.1.52</ecNumber>
    </recommendedName>
    <alternativeName>
        <fullName evidence="6">Beta-N-acetylhexosaminidase</fullName>
    </alternativeName>
    <alternativeName>
        <fullName evidence="7">N-acetyl-beta-glucosaminidase</fullName>
    </alternativeName>
</protein>
<dbReference type="SUPFAM" id="SSF51445">
    <property type="entry name" value="(Trans)glycosidases"/>
    <property type="match status" value="1"/>
</dbReference>
<accession>A0A1M4TVL1</accession>
<dbReference type="EC" id="3.2.1.52" evidence="3"/>
<dbReference type="Pfam" id="PF02838">
    <property type="entry name" value="Glyco_hydro_20b"/>
    <property type="match status" value="1"/>
</dbReference>
<dbReference type="SUPFAM" id="SSF81296">
    <property type="entry name" value="E set domains"/>
    <property type="match status" value="1"/>
</dbReference>
<evidence type="ECO:0000313" key="11">
    <source>
        <dbReference type="EMBL" id="SHE48522.1"/>
    </source>
</evidence>
<dbReference type="RefSeq" id="WP_073226575.1">
    <property type="nucleotide sequence ID" value="NZ_FQUQ01000001.1"/>
</dbReference>
<dbReference type="EMBL" id="FQUQ01000001">
    <property type="protein sequence ID" value="SHE48522.1"/>
    <property type="molecule type" value="Genomic_DNA"/>
</dbReference>
<dbReference type="PANTHER" id="PTHR22600:SF57">
    <property type="entry name" value="BETA-N-ACETYLHEXOSAMINIDASE"/>
    <property type="match status" value="1"/>
</dbReference>
<dbReference type="GO" id="GO:0016020">
    <property type="term" value="C:membrane"/>
    <property type="evidence" value="ECO:0007669"/>
    <property type="project" value="TreeGrafter"/>
</dbReference>
<dbReference type="InterPro" id="IPR059177">
    <property type="entry name" value="GH29D-like_dom"/>
</dbReference>
<dbReference type="SMART" id="SM01081">
    <property type="entry name" value="CHB_HEX"/>
    <property type="match status" value="1"/>
</dbReference>
<evidence type="ECO:0000256" key="6">
    <source>
        <dbReference type="ARBA" id="ARBA00030512"/>
    </source>
</evidence>
<evidence type="ECO:0000256" key="3">
    <source>
        <dbReference type="ARBA" id="ARBA00012663"/>
    </source>
</evidence>
<dbReference type="Pfam" id="PF00728">
    <property type="entry name" value="Glyco_hydro_20"/>
    <property type="match status" value="1"/>
</dbReference>
<evidence type="ECO:0000256" key="9">
    <source>
        <dbReference type="SAM" id="SignalP"/>
    </source>
</evidence>
<evidence type="ECO:0000313" key="12">
    <source>
        <dbReference type="Proteomes" id="UP000184287"/>
    </source>
</evidence>
<feature type="active site" description="Proton donor" evidence="8">
    <location>
        <position position="516"/>
    </location>
</feature>
<proteinExistence type="inferred from homology"/>
<comment type="catalytic activity">
    <reaction evidence="1">
        <text>Hydrolysis of terminal non-reducing N-acetyl-D-hexosamine residues in N-acetyl-beta-D-hexosaminides.</text>
        <dbReference type="EC" id="3.2.1.52"/>
    </reaction>
</comment>
<dbReference type="InterPro" id="IPR008965">
    <property type="entry name" value="CBM2/CBM3_carb-bd_dom_sf"/>
</dbReference>
<dbReference type="PANTHER" id="PTHR22600">
    <property type="entry name" value="BETA-HEXOSAMINIDASE"/>
    <property type="match status" value="1"/>
</dbReference>
<dbReference type="Proteomes" id="UP000184287">
    <property type="component" value="Unassembled WGS sequence"/>
</dbReference>
<reference evidence="12" key="1">
    <citation type="submission" date="2016-11" db="EMBL/GenBank/DDBJ databases">
        <authorList>
            <person name="Varghese N."/>
            <person name="Submissions S."/>
        </authorList>
    </citation>
    <scope>NUCLEOTIDE SEQUENCE [LARGE SCALE GENOMIC DNA]</scope>
    <source>
        <strain evidence="12">DSM 16990</strain>
    </source>
</reference>
<keyword evidence="9" id="KW-0732">Signal</keyword>
<feature type="domain" description="Chitobiase/beta-hexosaminidases N-terminal" evidence="10">
    <location>
        <begin position="33"/>
        <end position="166"/>
    </location>
</feature>
<dbReference type="GO" id="GO:0004563">
    <property type="term" value="F:beta-N-acetylhexosaminidase activity"/>
    <property type="evidence" value="ECO:0007669"/>
    <property type="project" value="UniProtKB-EC"/>
</dbReference>
<comment type="similarity">
    <text evidence="2">Belongs to the glycosyl hydrolase 20 family.</text>
</comment>
<dbReference type="InterPro" id="IPR015882">
    <property type="entry name" value="HEX_bac_N"/>
</dbReference>
<keyword evidence="12" id="KW-1185">Reference proteome</keyword>
<dbReference type="AlphaFoldDB" id="A0A1M4TVL1"/>
<evidence type="ECO:0000256" key="7">
    <source>
        <dbReference type="ARBA" id="ARBA00033000"/>
    </source>
</evidence>
<dbReference type="InterPro" id="IPR029018">
    <property type="entry name" value="Hex-like_dom2"/>
</dbReference>
<name>A0A1M4TVL1_9SPHI</name>
<dbReference type="Gene3D" id="3.30.379.10">
    <property type="entry name" value="Chitobiase/beta-hexosaminidase domain 2-like"/>
    <property type="match status" value="1"/>
</dbReference>
<dbReference type="OrthoDB" id="1006965at2"/>
<dbReference type="InterPro" id="IPR004866">
    <property type="entry name" value="CHB/HEX_N_dom"/>
</dbReference>
<evidence type="ECO:0000256" key="4">
    <source>
        <dbReference type="ARBA" id="ARBA00022801"/>
    </source>
</evidence>
<evidence type="ECO:0000256" key="2">
    <source>
        <dbReference type="ARBA" id="ARBA00006285"/>
    </source>
</evidence>
<dbReference type="GO" id="GO:0030247">
    <property type="term" value="F:polysaccharide binding"/>
    <property type="evidence" value="ECO:0007669"/>
    <property type="project" value="InterPro"/>
</dbReference>
<dbReference type="PROSITE" id="PS51257">
    <property type="entry name" value="PROKAR_LIPOPROTEIN"/>
    <property type="match status" value="1"/>
</dbReference>
<feature type="chain" id="PRO_5013132760" description="beta-N-acetylhexosaminidase" evidence="9">
    <location>
        <begin position="29"/>
        <end position="841"/>
    </location>
</feature>
<dbReference type="SUPFAM" id="SSF49384">
    <property type="entry name" value="Carbohydrate-binding domain"/>
    <property type="match status" value="1"/>
</dbReference>
<dbReference type="GO" id="GO:0005975">
    <property type="term" value="P:carbohydrate metabolic process"/>
    <property type="evidence" value="ECO:0007669"/>
    <property type="project" value="InterPro"/>
</dbReference>
<dbReference type="InterPro" id="IPR015883">
    <property type="entry name" value="Glyco_hydro_20_cat"/>
</dbReference>
<keyword evidence="4" id="KW-0378">Hydrolase</keyword>
<evidence type="ECO:0000256" key="5">
    <source>
        <dbReference type="ARBA" id="ARBA00023295"/>
    </source>
</evidence>
<sequence length="841" mass="94902">MRTYFPEKGLHKLIAVCAILFCSCFCKAADIHQKLGIKWQLIKTDKDSPGQVSRLTLYNLSDEAIPCNKWSLWFNFIRQINPENADKRFKIEHKNGDLYRLGFVDQSLSIAVRDSLVLDFMTNDRLPNFSDGPSGMYLTYLEEKEVKGYTIADFSIIRPVYANDELLKKLAKQYQLNLLAENSKPQTSIPSVLSRKAGRGSYQLSSQTLLYTDKAFEQEGRYFRDFIQQISGMVLPAAQQRKPARGISIIKDASLAEEEYRILVDANGIVLSASGNKGVFYAIQTIKSLLSGENRTVKRQALKIPFLRILDKPRFAYRGLMLDVARNFQTKASVMKVIDVMSRYKLNTLHLHLNDDEGWRLEIPALPELTQVGGIRNAGFATGNSLQPAYGSGAEGKQSFYSVADYIEILKYAAARHIEVIPELETPGHARAAVKSMEARYRKYMALGKRIEANEYLLNDLEDRSVYNSAQNWNDNVMNVAKPSTYRFISTVLEAMKNIYAAAGKPLKRVHLGGDEVPKGVWEKSPEIRRLSDSLGMTSVNEIWPYYIRKIAHLCKEKDLELLGWEEMGMLNKGNGMEVNPALADQGIQLDVWNNLVGDGQEDLAYKLANAGYKVVFTSANNFYFDLAWADVYEEPGHSWAGFTDIRKAYSFLPANYFLNISKNNSGTDLAPGYFDQKVRLTELGKANLIGIKGALWTEKVPDQERMEYMLFPRVIALAERAWGAEHSWEKGEDFNREDFSKDYAAFMKKLGTDELPKLELLNGGYGYRLPALGIKLEGASLFCNAEYPGADIFYTTDGKAPTAASAKYKGAIILDKEKTYQFKVMTSRGRAGDIITLKFN</sequence>
<gene>
    <name evidence="11" type="ORF">SAMN04488522_101337</name>
</gene>
<dbReference type="InterPro" id="IPR012291">
    <property type="entry name" value="CBM2_carb-bd_dom_sf"/>
</dbReference>